<protein>
    <submittedName>
        <fullName evidence="1">Uncharacterized protein</fullName>
    </submittedName>
</protein>
<sequence>MKATQKPNLLFELTHPGDTQLMRDLHDYFDGMYFAN</sequence>
<name>A0A2U1CW93_9GAMM</name>
<evidence type="ECO:0000313" key="2">
    <source>
        <dbReference type="Proteomes" id="UP000245887"/>
    </source>
</evidence>
<evidence type="ECO:0000313" key="1">
    <source>
        <dbReference type="EMBL" id="PVY75918.1"/>
    </source>
</evidence>
<proteinExistence type="predicted"/>
<comment type="caution">
    <text evidence="1">The sequence shown here is derived from an EMBL/GenBank/DDBJ whole genome shotgun (WGS) entry which is preliminary data.</text>
</comment>
<organism evidence="1 2">
    <name type="scientific">Tamilnaduibacter salinus</name>
    <dbReference type="NCBI Taxonomy" id="1484056"/>
    <lineage>
        <taxon>Bacteria</taxon>
        <taxon>Pseudomonadati</taxon>
        <taxon>Pseudomonadota</taxon>
        <taxon>Gammaproteobacteria</taxon>
        <taxon>Pseudomonadales</taxon>
        <taxon>Marinobacteraceae</taxon>
        <taxon>Tamilnaduibacter</taxon>
    </lineage>
</organism>
<dbReference type="AlphaFoldDB" id="A0A2U1CW93"/>
<dbReference type="EMBL" id="QEKQ01000006">
    <property type="protein sequence ID" value="PVY75918.1"/>
    <property type="molecule type" value="Genomic_DNA"/>
</dbReference>
<reference evidence="1 2" key="1">
    <citation type="submission" date="2018-04" db="EMBL/GenBank/DDBJ databases">
        <title>Genomic Encyclopedia of Type Strains, Phase IV (KMG-IV): sequencing the most valuable type-strain genomes for metagenomic binning, comparative biology and taxonomic classification.</title>
        <authorList>
            <person name="Goeker M."/>
        </authorList>
    </citation>
    <scope>NUCLEOTIDE SEQUENCE [LARGE SCALE GENOMIC DNA]</scope>
    <source>
        <strain evidence="1 2">DSM 28688</strain>
    </source>
</reference>
<gene>
    <name evidence="1" type="ORF">C8D92_106179</name>
</gene>
<dbReference type="Proteomes" id="UP000245887">
    <property type="component" value="Unassembled WGS sequence"/>
</dbReference>
<accession>A0A2U1CW93</accession>